<dbReference type="EMBL" id="JASJOS010000009">
    <property type="protein sequence ID" value="MDJ1482919.1"/>
    <property type="molecule type" value="Genomic_DNA"/>
</dbReference>
<proteinExistence type="predicted"/>
<keyword evidence="3" id="KW-1185">Reference proteome</keyword>
<accession>A0AAE3QUA6</accession>
<reference evidence="1 3" key="1">
    <citation type="submission" date="2023-05" db="EMBL/GenBank/DDBJ databases">
        <authorList>
            <person name="Zhang X."/>
        </authorList>
    </citation>
    <scope>NUCLEOTIDE SEQUENCE</scope>
    <source>
        <strain evidence="2 3">DM2B3-1</strain>
        <strain evidence="1">YF14B1</strain>
    </source>
</reference>
<evidence type="ECO:0000313" key="4">
    <source>
        <dbReference type="Proteomes" id="UP001241110"/>
    </source>
</evidence>
<dbReference type="GO" id="GO:0015035">
    <property type="term" value="F:protein-disulfide reductase activity"/>
    <property type="evidence" value="ECO:0007669"/>
    <property type="project" value="InterPro"/>
</dbReference>
<comment type="caution">
    <text evidence="1">The sequence shown here is derived from an EMBL/GenBank/DDBJ whole genome shotgun (WGS) entry which is preliminary data.</text>
</comment>
<dbReference type="PANTHER" id="PTHR33639">
    <property type="entry name" value="THIOL-DISULFIDE OXIDOREDUCTASE DCC"/>
    <property type="match status" value="1"/>
</dbReference>
<dbReference type="InterPro" id="IPR007263">
    <property type="entry name" value="DCC1-like"/>
</dbReference>
<dbReference type="EMBL" id="JASJOT010000047">
    <property type="protein sequence ID" value="MDJ1498470.1"/>
    <property type="molecule type" value="Genomic_DNA"/>
</dbReference>
<evidence type="ECO:0000313" key="1">
    <source>
        <dbReference type="EMBL" id="MDJ1482919.1"/>
    </source>
</evidence>
<protein>
    <submittedName>
        <fullName evidence="1">DCC1-like thiol-disulfide oxidoreductase family protein</fullName>
    </submittedName>
</protein>
<sequence length="128" mass="14904">MKAIIVFDGDCVFCNKYVQFVLNRDEQAYFNFASIRSEIGGRLLEVARIGCSDGLVLFEKDRKYVGSEAALRICRHLQGGWSVLFGLIYLPRWIRDGIYRWFARQRYLQGENINCLILTPGERARFIE</sequence>
<dbReference type="Proteomes" id="UP001228581">
    <property type="component" value="Unassembled WGS sequence"/>
</dbReference>
<dbReference type="Pfam" id="PF04134">
    <property type="entry name" value="DCC1-like"/>
    <property type="match status" value="1"/>
</dbReference>
<gene>
    <name evidence="1" type="ORF">QNI16_20625</name>
    <name evidence="2" type="ORF">QNI19_36380</name>
</gene>
<dbReference type="PANTHER" id="PTHR33639:SF2">
    <property type="entry name" value="DUF393 DOMAIN-CONTAINING PROTEIN"/>
    <property type="match status" value="1"/>
</dbReference>
<organism evidence="1 4">
    <name type="scientific">Xanthocytophaga flava</name>
    <dbReference type="NCBI Taxonomy" id="3048013"/>
    <lineage>
        <taxon>Bacteria</taxon>
        <taxon>Pseudomonadati</taxon>
        <taxon>Bacteroidota</taxon>
        <taxon>Cytophagia</taxon>
        <taxon>Cytophagales</taxon>
        <taxon>Rhodocytophagaceae</taxon>
        <taxon>Xanthocytophaga</taxon>
    </lineage>
</organism>
<dbReference type="Proteomes" id="UP001241110">
    <property type="component" value="Unassembled WGS sequence"/>
</dbReference>
<evidence type="ECO:0000313" key="3">
    <source>
        <dbReference type="Proteomes" id="UP001228581"/>
    </source>
</evidence>
<dbReference type="RefSeq" id="WP_313982330.1">
    <property type="nucleotide sequence ID" value="NZ_JASJOS010000009.1"/>
</dbReference>
<dbReference type="AlphaFoldDB" id="A0AAE3QUA6"/>
<name>A0AAE3QUA6_9BACT</name>
<evidence type="ECO:0000313" key="2">
    <source>
        <dbReference type="EMBL" id="MDJ1498470.1"/>
    </source>
</evidence>
<dbReference type="InterPro" id="IPR052927">
    <property type="entry name" value="DCC_oxidoreductase"/>
</dbReference>